<evidence type="ECO:0000313" key="3">
    <source>
        <dbReference type="Proteomes" id="UP000269154"/>
    </source>
</evidence>
<sequence length="280" mass="31862">MNQDNFIVRPMTLADLKLAISWADNEGWNPGIDDVNNFYVADPQGFLIGELNGEPISCISVVRYSQNFNFIGIYIVKPEWRKKGFGLKTWQEAFKLINHQSAALDGVLEQVNTYRKSGFKTSHSHLRYQGIIPGEISQDVKDLKTINFEKLCSYDRLYFPADRPNFLKAWINQSNGKGYGIINDGNLVGYGVIRKAKEGFKIGPIFAENQEIAEKLFLALCSYSDNQNVYIDVPNINQQAINLVENYQMQSVFECVRMYSGREPNIDWTNIFGVTSLELG</sequence>
<proteinExistence type="predicted"/>
<dbReference type="AlphaFoldDB" id="A0A3N6Q541"/>
<dbReference type="Gene3D" id="3.40.630.90">
    <property type="match status" value="1"/>
</dbReference>
<organism evidence="2 3">
    <name type="scientific">Okeania hirsuta</name>
    <dbReference type="NCBI Taxonomy" id="1458930"/>
    <lineage>
        <taxon>Bacteria</taxon>
        <taxon>Bacillati</taxon>
        <taxon>Cyanobacteriota</taxon>
        <taxon>Cyanophyceae</taxon>
        <taxon>Oscillatoriophycideae</taxon>
        <taxon>Oscillatoriales</taxon>
        <taxon>Microcoleaceae</taxon>
        <taxon>Okeania</taxon>
    </lineage>
</organism>
<dbReference type="OrthoDB" id="20916at2"/>
<dbReference type="InterPro" id="IPR000182">
    <property type="entry name" value="GNAT_dom"/>
</dbReference>
<dbReference type="PROSITE" id="PS51186">
    <property type="entry name" value="GNAT"/>
    <property type="match status" value="1"/>
</dbReference>
<dbReference type="Proteomes" id="UP000269154">
    <property type="component" value="Unassembled WGS sequence"/>
</dbReference>
<dbReference type="PANTHER" id="PTHR47237:SF1">
    <property type="entry name" value="SLL0310 PROTEIN"/>
    <property type="match status" value="1"/>
</dbReference>
<accession>A0A3N6Q541</accession>
<dbReference type="EMBL" id="RCBY01000195">
    <property type="protein sequence ID" value="RQH29255.1"/>
    <property type="molecule type" value="Genomic_DNA"/>
</dbReference>
<reference evidence="2 3" key="1">
    <citation type="journal article" date="2018" name="ACS Chem. Biol.">
        <title>Ketoreductase domain dysfunction expands chemodiversity: malyngamide biosynthesis in the cyanobacterium Okeania hirsuta.</title>
        <authorList>
            <person name="Moss N.A."/>
            <person name="Leao T."/>
            <person name="Rankin M."/>
            <person name="McCullough T.M."/>
            <person name="Qu P."/>
            <person name="Korobeynikov A."/>
            <person name="Smith J.L."/>
            <person name="Gerwick L."/>
            <person name="Gerwick W.H."/>
        </authorList>
    </citation>
    <scope>NUCLEOTIDE SEQUENCE [LARGE SCALE GENOMIC DNA]</scope>
    <source>
        <strain evidence="2 3">PAB10Feb10-1</strain>
    </source>
</reference>
<dbReference type="SUPFAM" id="SSF55729">
    <property type="entry name" value="Acyl-CoA N-acyltransferases (Nat)"/>
    <property type="match status" value="1"/>
</dbReference>
<comment type="caution">
    <text evidence="2">The sequence shown here is derived from an EMBL/GenBank/DDBJ whole genome shotgun (WGS) entry which is preliminary data.</text>
</comment>
<evidence type="ECO:0000313" key="2">
    <source>
        <dbReference type="EMBL" id="RQH29255.1"/>
    </source>
</evidence>
<feature type="domain" description="N-acetyltransferase" evidence="1">
    <location>
        <begin position="6"/>
        <end position="147"/>
    </location>
</feature>
<dbReference type="CDD" id="cd04301">
    <property type="entry name" value="NAT_SF"/>
    <property type="match status" value="1"/>
</dbReference>
<keyword evidence="2" id="KW-0808">Transferase</keyword>
<keyword evidence="3" id="KW-1185">Reference proteome</keyword>
<dbReference type="InterPro" id="IPR016181">
    <property type="entry name" value="Acyl_CoA_acyltransferase"/>
</dbReference>
<dbReference type="Gene3D" id="3.40.630.30">
    <property type="match status" value="1"/>
</dbReference>
<name>A0A3N6Q541_9CYAN</name>
<dbReference type="InterPro" id="IPR041496">
    <property type="entry name" value="YitH/HolE_GNAT"/>
</dbReference>
<gene>
    <name evidence="2" type="ORF">D5R40_24860</name>
</gene>
<dbReference type="Pfam" id="PF00583">
    <property type="entry name" value="Acetyltransf_1"/>
    <property type="match status" value="1"/>
</dbReference>
<dbReference type="PANTHER" id="PTHR47237">
    <property type="entry name" value="SLL0310 PROTEIN"/>
    <property type="match status" value="1"/>
</dbReference>
<dbReference type="Pfam" id="PF18014">
    <property type="entry name" value="Acetyltransf_18"/>
    <property type="match status" value="1"/>
</dbReference>
<dbReference type="GO" id="GO:0016747">
    <property type="term" value="F:acyltransferase activity, transferring groups other than amino-acyl groups"/>
    <property type="evidence" value="ECO:0007669"/>
    <property type="project" value="InterPro"/>
</dbReference>
<evidence type="ECO:0000259" key="1">
    <source>
        <dbReference type="PROSITE" id="PS51186"/>
    </source>
</evidence>
<dbReference type="InterPro" id="IPR052729">
    <property type="entry name" value="Acyl/Acetyltrans_Enzymes"/>
</dbReference>
<protein>
    <submittedName>
        <fullName evidence="2">N-acetyltransferase</fullName>
    </submittedName>
</protein>